<comment type="caution">
    <text evidence="9">The sequence shown here is derived from an EMBL/GenBank/DDBJ whole genome shotgun (WGS) entry which is preliminary data.</text>
</comment>
<keyword evidence="4" id="KW-0256">Endoplasmic reticulum</keyword>
<dbReference type="GO" id="GO:0005789">
    <property type="term" value="C:endoplasmic reticulum membrane"/>
    <property type="evidence" value="ECO:0007669"/>
    <property type="project" value="UniProtKB-SubCell"/>
</dbReference>
<evidence type="ECO:0008006" key="11">
    <source>
        <dbReference type="Google" id="ProtNLM"/>
    </source>
</evidence>
<dbReference type="PANTHER" id="PTHR15601">
    <property type="entry name" value="STRESS ASSOCIATED ENDOPLASMIC RETICULUM PROTEIN SERP1/RAMP4"/>
    <property type="match status" value="1"/>
</dbReference>
<evidence type="ECO:0000313" key="9">
    <source>
        <dbReference type="EMBL" id="KXZ56508.1"/>
    </source>
</evidence>
<dbReference type="GO" id="GO:0030968">
    <property type="term" value="P:endoplasmic reticulum unfolded protein response"/>
    <property type="evidence" value="ECO:0007669"/>
    <property type="project" value="TreeGrafter"/>
</dbReference>
<evidence type="ECO:0000256" key="4">
    <source>
        <dbReference type="ARBA" id="ARBA00022824"/>
    </source>
</evidence>
<keyword evidence="3 8" id="KW-0812">Transmembrane</keyword>
<feature type="region of interest" description="Disordered" evidence="7">
    <location>
        <begin position="1"/>
        <end position="32"/>
    </location>
</feature>
<dbReference type="EMBL" id="LSYV01000002">
    <property type="protein sequence ID" value="KXZ56508.1"/>
    <property type="molecule type" value="Genomic_DNA"/>
</dbReference>
<protein>
    <recommendedName>
        <fullName evidence="11">Stress-associated endoplasmic reticulum protein</fullName>
    </recommendedName>
</protein>
<accession>A0A150H3V8</accession>
<dbReference type="OrthoDB" id="16679at2759"/>
<name>A0A150H3V8_GONPE</name>
<proteinExistence type="inferred from homology"/>
<dbReference type="AlphaFoldDB" id="A0A150H3V8"/>
<comment type="similarity">
    <text evidence="2">Belongs to the RAMP4 family.</text>
</comment>
<keyword evidence="6 8" id="KW-0472">Membrane</keyword>
<organism evidence="9 10">
    <name type="scientific">Gonium pectorale</name>
    <name type="common">Green alga</name>
    <dbReference type="NCBI Taxonomy" id="33097"/>
    <lineage>
        <taxon>Eukaryota</taxon>
        <taxon>Viridiplantae</taxon>
        <taxon>Chlorophyta</taxon>
        <taxon>core chlorophytes</taxon>
        <taxon>Chlorophyceae</taxon>
        <taxon>CS clade</taxon>
        <taxon>Chlamydomonadales</taxon>
        <taxon>Volvocaceae</taxon>
        <taxon>Gonium</taxon>
    </lineage>
</organism>
<dbReference type="InterPro" id="IPR010580">
    <property type="entry name" value="ER_stress-assoc"/>
</dbReference>
<keyword evidence="5 8" id="KW-1133">Transmembrane helix</keyword>
<dbReference type="PANTHER" id="PTHR15601:SF0">
    <property type="entry name" value="GEO09675P1"/>
    <property type="match status" value="1"/>
</dbReference>
<evidence type="ECO:0000256" key="7">
    <source>
        <dbReference type="SAM" id="MobiDB-lite"/>
    </source>
</evidence>
<dbReference type="Proteomes" id="UP000075714">
    <property type="component" value="Unassembled WGS sequence"/>
</dbReference>
<gene>
    <name evidence="9" type="ORF">GPECTOR_1g455</name>
</gene>
<evidence type="ECO:0000313" key="10">
    <source>
        <dbReference type="Proteomes" id="UP000075714"/>
    </source>
</evidence>
<feature type="compositionally biased region" description="Basic residues" evidence="7">
    <location>
        <begin position="13"/>
        <end position="22"/>
    </location>
</feature>
<evidence type="ECO:0000256" key="3">
    <source>
        <dbReference type="ARBA" id="ARBA00022692"/>
    </source>
</evidence>
<evidence type="ECO:0000256" key="8">
    <source>
        <dbReference type="SAM" id="Phobius"/>
    </source>
</evidence>
<reference evidence="10" key="1">
    <citation type="journal article" date="2016" name="Nat. Commun.">
        <title>The Gonium pectorale genome demonstrates co-option of cell cycle regulation during the evolution of multicellularity.</title>
        <authorList>
            <person name="Hanschen E.R."/>
            <person name="Marriage T.N."/>
            <person name="Ferris P.J."/>
            <person name="Hamaji T."/>
            <person name="Toyoda A."/>
            <person name="Fujiyama A."/>
            <person name="Neme R."/>
            <person name="Noguchi H."/>
            <person name="Minakuchi Y."/>
            <person name="Suzuki M."/>
            <person name="Kawai-Toyooka H."/>
            <person name="Smith D.R."/>
            <person name="Sparks H."/>
            <person name="Anderson J."/>
            <person name="Bakaric R."/>
            <person name="Luria V."/>
            <person name="Karger A."/>
            <person name="Kirschner M.W."/>
            <person name="Durand P.M."/>
            <person name="Michod R.E."/>
            <person name="Nozaki H."/>
            <person name="Olson B.J."/>
        </authorList>
    </citation>
    <scope>NUCLEOTIDE SEQUENCE [LARGE SCALE GENOMIC DNA]</scope>
    <source>
        <strain evidence="10">NIES-2863</strain>
    </source>
</reference>
<dbReference type="STRING" id="33097.A0A150H3V8"/>
<evidence type="ECO:0000256" key="1">
    <source>
        <dbReference type="ARBA" id="ARBA00004389"/>
    </source>
</evidence>
<dbReference type="Pfam" id="PF06624">
    <property type="entry name" value="RAMP4"/>
    <property type="match status" value="1"/>
</dbReference>
<comment type="subcellular location">
    <subcellularLocation>
        <location evidence="1">Endoplasmic reticulum membrane</location>
        <topology evidence="1">Single-pass membrane protein</topology>
    </subcellularLocation>
</comment>
<evidence type="ECO:0000256" key="5">
    <source>
        <dbReference type="ARBA" id="ARBA00022989"/>
    </source>
</evidence>
<evidence type="ECO:0000256" key="2">
    <source>
        <dbReference type="ARBA" id="ARBA00005500"/>
    </source>
</evidence>
<feature type="transmembrane region" description="Helical" evidence="8">
    <location>
        <begin position="38"/>
        <end position="59"/>
    </location>
</feature>
<keyword evidence="10" id="KW-1185">Reference proteome</keyword>
<evidence type="ECO:0000256" key="6">
    <source>
        <dbReference type="ARBA" id="ARBA00023136"/>
    </source>
</evidence>
<sequence length="70" mass="7572">MTVSKRVANAKSGKFHQGVHKRGLADETKQKKASKLPVGPVMLGFFIFVVIGSAILQIIRTATNPRDLPA</sequence>